<dbReference type="Proteomes" id="UP000094527">
    <property type="component" value="Unassembled WGS sequence"/>
</dbReference>
<feature type="compositionally biased region" description="Polar residues" evidence="7">
    <location>
        <begin position="797"/>
        <end position="824"/>
    </location>
</feature>
<feature type="compositionally biased region" description="Acidic residues" evidence="7">
    <location>
        <begin position="884"/>
        <end position="897"/>
    </location>
</feature>
<evidence type="ECO:0000256" key="7">
    <source>
        <dbReference type="SAM" id="MobiDB-lite"/>
    </source>
</evidence>
<evidence type="ECO:0000313" key="10">
    <source>
        <dbReference type="Proteomes" id="UP000094527"/>
    </source>
</evidence>
<keyword evidence="4" id="KW-0862">Zinc</keyword>
<evidence type="ECO:0000256" key="5">
    <source>
        <dbReference type="PROSITE-ProRule" id="PRU00042"/>
    </source>
</evidence>
<proteinExistence type="predicted"/>
<dbReference type="PANTHER" id="PTHR24379">
    <property type="entry name" value="KRAB AND ZINC FINGER DOMAIN-CONTAINING"/>
    <property type="match status" value="1"/>
</dbReference>
<reference evidence="9 10" key="1">
    <citation type="journal article" date="2016" name="Genome Biol. Evol.">
        <title>Gene Family Evolution Reflects Adaptation to Soil Environmental Stressors in the Genome of the Collembolan Orchesella cincta.</title>
        <authorList>
            <person name="Faddeeva-Vakhrusheva A."/>
            <person name="Derks M.F."/>
            <person name="Anvar S.Y."/>
            <person name="Agamennone V."/>
            <person name="Suring W."/>
            <person name="Smit S."/>
            <person name="van Straalen N.M."/>
            <person name="Roelofs D."/>
        </authorList>
    </citation>
    <scope>NUCLEOTIDE SEQUENCE [LARGE SCALE GENOMIC DNA]</scope>
    <source>
        <tissue evidence="9">Mixed pool</tissue>
    </source>
</reference>
<evidence type="ECO:0000256" key="2">
    <source>
        <dbReference type="ARBA" id="ARBA00022737"/>
    </source>
</evidence>
<dbReference type="SUPFAM" id="SSF57667">
    <property type="entry name" value="beta-beta-alpha zinc fingers"/>
    <property type="match status" value="5"/>
</dbReference>
<keyword evidence="10" id="KW-1185">Reference proteome</keyword>
<feature type="region of interest" description="Disordered" evidence="7">
    <location>
        <begin position="290"/>
        <end position="326"/>
    </location>
</feature>
<sequence length="1289" mass="149114">MVKVLQKYLISLTTRSTIWNLTFTVHRRMETSRLCMLCCCAFTGEPFKNLGSVMITKAHLVKFCKEMDCGLSEKNYDAGNTSDKNGKRLENNNLLGGVLNLDYQKVSVCPDCLHHISATNEMRTEMNKVEENVSNLQRQLLKALEELKVVVGHFYNKMKNIEEIIQSSDEPYLRCYIDEHLSAERAQDVQIFRQRILNASLELPKYQQLLDNKTHCNTTRRKVTNAKKVKEKESESPHSPLLTDKYDDSDSNFNETKFVKVKDERLNTPPAILRKSARVVRAVIKQDQSFKEYESDGEGRDDNVSEDDKSRFSDVSDDCPSYKGEKRPKDIKEKMLKFKSKIANRVVKNRPKKKLKLQLPNSKGHPTIEEQNQSVIRKAQTMQRFLQENGPSLKCSLCDYSISEIEAKGYCVEGVMQDHIIGIHLCGYKCGTCHKQLDKWKRYNVHMQTHFRHLKLNSNALLVVNQEDKNLAMENGMKEPPREFQCATCGKSFHSKCSLNGHEARMHAVRERITCSKCGKLLLKGASMWYHDLTCTKRDAGQVFECLVCQKTYQNKFLLRQHQRLYHRADGNQKQFVCDQCGKCFKLKRHLVGHEVVHLNNRPFVCKGQGCNKSFKWQRSANKAMEANKFFTKFCKEIDCVFVKKKMVGKNSRTNWKAREKYLVNGNMNLDYEGVSVCTDCLRHIVAAGEISVEMTEVEETISNLQKQLLEALKKLKGFVDQLHEKMKPIEEIMKSSDEPCLFTYIEKNLSARRAEDIRSFRGKLLHELPSFQQQLEDKTKCETTIERLEVERKASKVTNKSRNSNLPSIDLVGTNSGPNSDENQGFEMEENLDTDDLVEFDIDRDDENDEDNEIHEKTQTPDLTTRSGRPSTSTSKKQLGEISDPDFNEEDEENNVSDDSNFSEADVEMQTMRKKLKRRNYKTKLDSTGMSEFMKKIVNRVLLKKERELELSQSAETIDAEEELMSDPRKKYKVEFNEETTKLTVNGTEIIINDNERRAQCSLCDYSVIDGKVKNARFAVETVIQDHIIGTHIGAYKCHVCEKILPTYYKYYKHLKLHRDKILNCDICMRPFKDESEIVRHKWSHMNSEEREEAKRNGVKGFHSRYSDIITQKPRNLPCHICGKLFQTNFALKTHEKTHDDHREREMCPLCGKMLISGPSVEYHERYGCPNRIPNPLEVHECHICYKRLKTRALVRKHVKQFHSATSSEKKFICSTCGKSFRTDGQLNRHQTVHSDARPFPCDRCKAAFKEKRNLQRHRATCKASGTASGAEDMKTEVPDVDPNMFLY</sequence>
<dbReference type="Gene3D" id="3.30.160.60">
    <property type="entry name" value="Classic Zinc Finger"/>
    <property type="match status" value="7"/>
</dbReference>
<dbReference type="GO" id="GO:0008270">
    <property type="term" value="F:zinc ion binding"/>
    <property type="evidence" value="ECO:0007669"/>
    <property type="project" value="UniProtKB-KW"/>
</dbReference>
<accession>A0A1D2NKH2</accession>
<keyword evidence="3 5" id="KW-0863">Zinc-finger</keyword>
<dbReference type="GO" id="GO:0032502">
    <property type="term" value="P:developmental process"/>
    <property type="evidence" value="ECO:0007669"/>
    <property type="project" value="UniProtKB-ARBA"/>
</dbReference>
<feature type="region of interest" description="Disordered" evidence="7">
    <location>
        <begin position="221"/>
        <end position="248"/>
    </location>
</feature>
<feature type="domain" description="C2H2-type" evidence="8">
    <location>
        <begin position="544"/>
        <end position="572"/>
    </location>
</feature>
<dbReference type="OrthoDB" id="6077919at2759"/>
<feature type="domain" description="C2H2-type" evidence="8">
    <location>
        <begin position="1118"/>
        <end position="1145"/>
    </location>
</feature>
<feature type="domain" description="C2H2-type" evidence="8">
    <location>
        <begin position="1213"/>
        <end position="1240"/>
    </location>
</feature>
<feature type="coiled-coil region" evidence="6">
    <location>
        <begin position="119"/>
        <end position="146"/>
    </location>
</feature>
<dbReference type="PROSITE" id="PS00028">
    <property type="entry name" value="ZINC_FINGER_C2H2_1"/>
    <property type="match status" value="8"/>
</dbReference>
<keyword evidence="2" id="KW-0677">Repeat</keyword>
<protein>
    <submittedName>
        <fullName evidence="9">Putative zinc finger protein</fullName>
    </submittedName>
</protein>
<gene>
    <name evidence="9" type="ORF">Ocin01_00919</name>
</gene>
<evidence type="ECO:0000256" key="1">
    <source>
        <dbReference type="ARBA" id="ARBA00022723"/>
    </source>
</evidence>
<name>A0A1D2NKH2_ORCCI</name>
<evidence type="ECO:0000259" key="8">
    <source>
        <dbReference type="PROSITE" id="PS50157"/>
    </source>
</evidence>
<evidence type="ECO:0000313" key="9">
    <source>
        <dbReference type="EMBL" id="ODN05754.1"/>
    </source>
</evidence>
<keyword evidence="1" id="KW-0479">Metal-binding</keyword>
<feature type="domain" description="C2H2-type" evidence="8">
    <location>
        <begin position="576"/>
        <end position="603"/>
    </location>
</feature>
<feature type="coiled-coil region" evidence="6">
    <location>
        <begin position="688"/>
        <end position="722"/>
    </location>
</feature>
<evidence type="ECO:0000256" key="4">
    <source>
        <dbReference type="ARBA" id="ARBA00022833"/>
    </source>
</evidence>
<dbReference type="InterPro" id="IPR036236">
    <property type="entry name" value="Znf_C2H2_sf"/>
</dbReference>
<dbReference type="Pfam" id="PF00096">
    <property type="entry name" value="zf-C2H2"/>
    <property type="match status" value="2"/>
</dbReference>
<comment type="caution">
    <text evidence="9">The sequence shown here is derived from an EMBL/GenBank/DDBJ whole genome shotgun (WGS) entry which is preliminary data.</text>
</comment>
<feature type="domain" description="C2H2-type" evidence="8">
    <location>
        <begin position="1064"/>
        <end position="1091"/>
    </location>
</feature>
<feature type="compositionally biased region" description="Low complexity" evidence="7">
    <location>
        <begin position="865"/>
        <end position="876"/>
    </location>
</feature>
<feature type="compositionally biased region" description="Basic and acidic residues" evidence="7">
    <location>
        <begin position="290"/>
        <end position="314"/>
    </location>
</feature>
<keyword evidence="6" id="KW-0175">Coiled coil</keyword>
<evidence type="ECO:0000256" key="3">
    <source>
        <dbReference type="ARBA" id="ARBA00022771"/>
    </source>
</evidence>
<dbReference type="SMART" id="SM00355">
    <property type="entry name" value="ZnF_C2H2"/>
    <property type="match status" value="12"/>
</dbReference>
<dbReference type="OMA" id="HREREMC"/>
<dbReference type="EMBL" id="LJIJ01000017">
    <property type="protein sequence ID" value="ODN05754.1"/>
    <property type="molecule type" value="Genomic_DNA"/>
</dbReference>
<feature type="region of interest" description="Disordered" evidence="7">
    <location>
        <begin position="795"/>
        <end position="834"/>
    </location>
</feature>
<feature type="domain" description="C2H2-type" evidence="8">
    <location>
        <begin position="484"/>
        <end position="512"/>
    </location>
</feature>
<evidence type="ECO:0000256" key="6">
    <source>
        <dbReference type="SAM" id="Coils"/>
    </source>
</evidence>
<feature type="region of interest" description="Disordered" evidence="7">
    <location>
        <begin position="846"/>
        <end position="906"/>
    </location>
</feature>
<dbReference type="InterPro" id="IPR013087">
    <property type="entry name" value="Znf_C2H2_type"/>
</dbReference>
<dbReference type="FunFam" id="3.30.160.60:FF:000202">
    <property type="entry name" value="Zinc finger protein 574"/>
    <property type="match status" value="1"/>
</dbReference>
<dbReference type="PROSITE" id="PS50157">
    <property type="entry name" value="ZINC_FINGER_C2H2_2"/>
    <property type="match status" value="6"/>
</dbReference>
<dbReference type="PANTHER" id="PTHR24379:SF121">
    <property type="entry name" value="C2H2-TYPE DOMAIN-CONTAINING PROTEIN"/>
    <property type="match status" value="1"/>
</dbReference>
<organism evidence="9 10">
    <name type="scientific">Orchesella cincta</name>
    <name type="common">Springtail</name>
    <name type="synonym">Podura cincta</name>
    <dbReference type="NCBI Taxonomy" id="48709"/>
    <lineage>
        <taxon>Eukaryota</taxon>
        <taxon>Metazoa</taxon>
        <taxon>Ecdysozoa</taxon>
        <taxon>Arthropoda</taxon>
        <taxon>Hexapoda</taxon>
        <taxon>Collembola</taxon>
        <taxon>Entomobryomorpha</taxon>
        <taxon>Entomobryoidea</taxon>
        <taxon>Orchesellidae</taxon>
        <taxon>Orchesellinae</taxon>
        <taxon>Orchesella</taxon>
    </lineage>
</organism>